<feature type="binding site" evidence="7">
    <location>
        <position position="98"/>
    </location>
    <ligand>
        <name>Fe cation</name>
        <dbReference type="ChEBI" id="CHEBI:24875"/>
    </ligand>
</feature>
<dbReference type="SUPFAM" id="SSF51197">
    <property type="entry name" value="Clavaminate synthase-like"/>
    <property type="match status" value="1"/>
</dbReference>
<comment type="cofactor">
    <cofactor evidence="7">
        <name>Fe(2+)</name>
        <dbReference type="ChEBI" id="CHEBI:29033"/>
    </cofactor>
    <text evidence="7">Binds 1 Fe(2+) ion per subunit.</text>
</comment>
<dbReference type="Pfam" id="PF13640">
    <property type="entry name" value="2OG-FeII_Oxy_3"/>
    <property type="match status" value="1"/>
</dbReference>
<keyword evidence="4 7" id="KW-0223">Dioxygenase</keyword>
<dbReference type="NCBIfam" id="NF003974">
    <property type="entry name" value="PRK05467.1-3"/>
    <property type="match status" value="1"/>
</dbReference>
<dbReference type="HAMAP" id="MF_00657">
    <property type="entry name" value="Hydroxyl_YbiX"/>
    <property type="match status" value="1"/>
</dbReference>
<dbReference type="GO" id="GO:0006879">
    <property type="term" value="P:intracellular iron ion homeostasis"/>
    <property type="evidence" value="ECO:0007669"/>
    <property type="project" value="TreeGrafter"/>
</dbReference>
<dbReference type="InterPro" id="IPR041097">
    <property type="entry name" value="PKHD_C"/>
</dbReference>
<evidence type="ECO:0000256" key="5">
    <source>
        <dbReference type="ARBA" id="ARBA00023002"/>
    </source>
</evidence>
<dbReference type="InterPro" id="IPR023550">
    <property type="entry name" value="PKHD_hydroxylase"/>
</dbReference>
<dbReference type="Pfam" id="PF18331">
    <property type="entry name" value="PKHD_C"/>
    <property type="match status" value="1"/>
</dbReference>
<dbReference type="AlphaFoldDB" id="A0A1Y0EP81"/>
<evidence type="ECO:0000313" key="10">
    <source>
        <dbReference type="Proteomes" id="UP000196138"/>
    </source>
</evidence>
<dbReference type="InterPro" id="IPR005123">
    <property type="entry name" value="Oxoglu/Fe-dep_dioxygenase_dom"/>
</dbReference>
<dbReference type="Gene3D" id="4.10.860.20">
    <property type="entry name" value="Rabenosyn, Rab binding domain"/>
    <property type="match status" value="1"/>
</dbReference>
<keyword evidence="6 7" id="KW-0408">Iron</keyword>
<evidence type="ECO:0000256" key="7">
    <source>
        <dbReference type="HAMAP-Rule" id="MF_00657"/>
    </source>
</evidence>
<feature type="binding site" evidence="7">
    <location>
        <position position="159"/>
    </location>
    <ligand>
        <name>Fe cation</name>
        <dbReference type="ChEBI" id="CHEBI:24875"/>
    </ligand>
</feature>
<feature type="binding site" evidence="7">
    <location>
        <position position="169"/>
    </location>
    <ligand>
        <name>2-oxoglutarate</name>
        <dbReference type="ChEBI" id="CHEBI:16810"/>
    </ligand>
</feature>
<keyword evidence="5 7" id="KW-0560">Oxidoreductase</keyword>
<dbReference type="PROSITE" id="PS51471">
    <property type="entry name" value="FE2OG_OXY"/>
    <property type="match status" value="1"/>
</dbReference>
<feature type="domain" description="Fe2OG dioxygenase" evidence="8">
    <location>
        <begin position="78"/>
        <end position="178"/>
    </location>
</feature>
<evidence type="ECO:0000256" key="3">
    <source>
        <dbReference type="ARBA" id="ARBA00022896"/>
    </source>
</evidence>
<dbReference type="GO" id="GO:0006974">
    <property type="term" value="P:DNA damage response"/>
    <property type="evidence" value="ECO:0007669"/>
    <property type="project" value="TreeGrafter"/>
</dbReference>
<comment type="cofactor">
    <cofactor evidence="1 7">
        <name>L-ascorbate</name>
        <dbReference type="ChEBI" id="CHEBI:38290"/>
    </cofactor>
</comment>
<dbReference type="NCBIfam" id="NF003975">
    <property type="entry name" value="PRK05467.1-4"/>
    <property type="match status" value="1"/>
</dbReference>
<proteinExistence type="inferred from homology"/>
<dbReference type="InterPro" id="IPR044862">
    <property type="entry name" value="Pro_4_hyd_alph_FE2OG_OXY"/>
</dbReference>
<dbReference type="Gene3D" id="2.60.120.620">
    <property type="entry name" value="q2cbj1_9rhob like domain"/>
    <property type="match status" value="1"/>
</dbReference>
<evidence type="ECO:0000256" key="2">
    <source>
        <dbReference type="ARBA" id="ARBA00022723"/>
    </source>
</evidence>
<evidence type="ECO:0000256" key="6">
    <source>
        <dbReference type="ARBA" id="ARBA00023004"/>
    </source>
</evidence>
<accession>A0A1Y0EP81</accession>
<dbReference type="InterPro" id="IPR006620">
    <property type="entry name" value="Pro_4_hyd_alph"/>
</dbReference>
<dbReference type="SMART" id="SM00702">
    <property type="entry name" value="P4Hc"/>
    <property type="match status" value="1"/>
</dbReference>
<name>A0A1Y0EP81_9BURK</name>
<dbReference type="RefSeq" id="WP_087281278.1">
    <property type="nucleotide sequence ID" value="NZ_CP021455.1"/>
</dbReference>
<organism evidence="9 10">
    <name type="scientific">Comamonas serinivorans</name>
    <dbReference type="NCBI Taxonomy" id="1082851"/>
    <lineage>
        <taxon>Bacteria</taxon>
        <taxon>Pseudomonadati</taxon>
        <taxon>Pseudomonadota</taxon>
        <taxon>Betaproteobacteria</taxon>
        <taxon>Burkholderiales</taxon>
        <taxon>Comamonadaceae</taxon>
        <taxon>Comamonas</taxon>
    </lineage>
</organism>
<evidence type="ECO:0000256" key="1">
    <source>
        <dbReference type="ARBA" id="ARBA00001961"/>
    </source>
</evidence>
<dbReference type="KEGG" id="cser:CCO03_11835"/>
<reference evidence="9 10" key="1">
    <citation type="submission" date="2017-05" db="EMBL/GenBank/DDBJ databases">
        <authorList>
            <person name="Song R."/>
            <person name="Chenine A.L."/>
            <person name="Ruprecht R.M."/>
        </authorList>
    </citation>
    <scope>NUCLEOTIDE SEQUENCE [LARGE SCALE GENOMIC DNA]</scope>
    <source>
        <strain evidence="9 10">DSM 26136</strain>
    </source>
</reference>
<keyword evidence="3 7" id="KW-0847">Vitamin C</keyword>
<dbReference type="OrthoDB" id="9812472at2"/>
<dbReference type="EMBL" id="CP021455">
    <property type="protein sequence ID" value="ARU05278.1"/>
    <property type="molecule type" value="Genomic_DNA"/>
</dbReference>
<evidence type="ECO:0000259" key="8">
    <source>
        <dbReference type="PROSITE" id="PS51471"/>
    </source>
</evidence>
<dbReference type="PANTHER" id="PTHR41536">
    <property type="entry name" value="PKHD-TYPE HYDROXYLASE YBIX"/>
    <property type="match status" value="1"/>
</dbReference>
<feature type="binding site" evidence="7">
    <location>
        <position position="96"/>
    </location>
    <ligand>
        <name>Fe cation</name>
        <dbReference type="ChEBI" id="CHEBI:24875"/>
    </ligand>
</feature>
<gene>
    <name evidence="9" type="ORF">CCO03_11835</name>
</gene>
<keyword evidence="10" id="KW-1185">Reference proteome</keyword>
<evidence type="ECO:0000313" key="9">
    <source>
        <dbReference type="EMBL" id="ARU05278.1"/>
    </source>
</evidence>
<dbReference type="GO" id="GO:0005506">
    <property type="term" value="F:iron ion binding"/>
    <property type="evidence" value="ECO:0007669"/>
    <property type="project" value="UniProtKB-UniRule"/>
</dbReference>
<dbReference type="PANTHER" id="PTHR41536:SF1">
    <property type="entry name" value="PKHD-TYPE HYDROXYLASE YBIX"/>
    <property type="match status" value="1"/>
</dbReference>
<keyword evidence="2 7" id="KW-0479">Metal-binding</keyword>
<evidence type="ECO:0000256" key="4">
    <source>
        <dbReference type="ARBA" id="ARBA00022964"/>
    </source>
</evidence>
<dbReference type="GO" id="GO:0031418">
    <property type="term" value="F:L-ascorbic acid binding"/>
    <property type="evidence" value="ECO:0007669"/>
    <property type="project" value="UniProtKB-KW"/>
</dbReference>
<protein>
    <submittedName>
        <fullName evidence="9">Fe2+-dependent dioxygenase</fullName>
    </submittedName>
</protein>
<dbReference type="Proteomes" id="UP000196138">
    <property type="component" value="Chromosome"/>
</dbReference>
<sequence length="226" mass="24848">MLLHLPQLLTADEVRQCRSALEAAEWADGKATAGHLAARVKRNLQLPLDSAVGRQIGNLILDRLGAHPDFMAAALPLKVLPPRFNRYEGGGTYGNHVDNALFTIPGTAIKVRSDLSSTLFLSSPDEYEGGELVVEDTFGTQNVKLAAGDLIVYPGTSLHRVTPVTRGVRYAAFFWTQSLVASDEQRRTLLELDRAIQRLTADHPEHAAIDQLTGVYHNLLRQWSTT</sequence>
<dbReference type="GO" id="GO:0016706">
    <property type="term" value="F:2-oxoglutarate-dependent dioxygenase activity"/>
    <property type="evidence" value="ECO:0007669"/>
    <property type="project" value="UniProtKB-UniRule"/>
</dbReference>